<evidence type="ECO:0000313" key="1">
    <source>
        <dbReference type="EMBL" id="USN15491.1"/>
    </source>
</evidence>
<dbReference type="Proteomes" id="UP001056576">
    <property type="component" value="Segment"/>
</dbReference>
<organism evidence="1 2">
    <name type="scientific">Brevundimonas phage vB_BpoS-Kikimora</name>
    <dbReference type="NCBI Taxonomy" id="2948601"/>
    <lineage>
        <taxon>Viruses</taxon>
        <taxon>Duplodnaviria</taxon>
        <taxon>Heunggongvirae</taxon>
        <taxon>Uroviricota</taxon>
        <taxon>Caudoviricetes</taxon>
        <taxon>Jeanschmidtviridae</taxon>
        <taxon>Kikimoravirus</taxon>
        <taxon>Kikimoravirus kikimora</taxon>
    </lineage>
</organism>
<proteinExistence type="predicted"/>
<protein>
    <recommendedName>
        <fullName evidence="3">Tail assembly chaperone</fullName>
    </recommendedName>
</protein>
<evidence type="ECO:0008006" key="3">
    <source>
        <dbReference type="Google" id="ProtNLM"/>
    </source>
</evidence>
<keyword evidence="2" id="KW-1185">Reference proteome</keyword>
<gene>
    <name evidence="1" type="ORF">KIKIMORA_03490</name>
</gene>
<name>A0A9E7SL70_9CAUD</name>
<reference evidence="1 2" key="1">
    <citation type="submission" date="2022-05" db="EMBL/GenBank/DDBJ databases">
        <authorList>
            <person name="Friedrich I."/>
            <person name="Poehlein A."/>
            <person name="Schneider D."/>
            <person name="Hertel R."/>
            <person name="Daniel R."/>
        </authorList>
    </citation>
    <scope>NUCLEOTIDE SEQUENCE [LARGE SCALE GENOMIC DNA]</scope>
</reference>
<sequence length="138" mass="15315">MSNALNLFDMFSSNKESEENGRWFELDDNTAFKLRAFGAKAVIDLRDDLMRPHQTLIRVGGKLTDDKNEEIGLRVIAGGVIADWRGVANEAGEVVPYSADEAYKILKALPKLASFIVQYSTDSQNYRDEARQAGVGNS</sequence>
<evidence type="ECO:0000313" key="2">
    <source>
        <dbReference type="Proteomes" id="UP001056576"/>
    </source>
</evidence>
<dbReference type="EMBL" id="ON529857">
    <property type="protein sequence ID" value="USN15491.1"/>
    <property type="molecule type" value="Genomic_DNA"/>
</dbReference>
<accession>A0A9E7SL70</accession>